<gene>
    <name evidence="1" type="ORF">GCM10023188_37460</name>
</gene>
<reference evidence="2" key="1">
    <citation type="journal article" date="2019" name="Int. J. Syst. Evol. Microbiol.">
        <title>The Global Catalogue of Microorganisms (GCM) 10K type strain sequencing project: providing services to taxonomists for standard genome sequencing and annotation.</title>
        <authorList>
            <consortium name="The Broad Institute Genomics Platform"/>
            <consortium name="The Broad Institute Genome Sequencing Center for Infectious Disease"/>
            <person name="Wu L."/>
            <person name="Ma J."/>
        </authorList>
    </citation>
    <scope>NUCLEOTIDE SEQUENCE [LARGE SCALE GENOMIC DNA]</scope>
    <source>
        <strain evidence="2">JCM 17926</strain>
    </source>
</reference>
<dbReference type="EMBL" id="BAABHC010000029">
    <property type="protein sequence ID" value="GAA4440337.1"/>
    <property type="molecule type" value="Genomic_DNA"/>
</dbReference>
<evidence type="ECO:0000313" key="1">
    <source>
        <dbReference type="EMBL" id="GAA4440337.1"/>
    </source>
</evidence>
<evidence type="ECO:0000313" key="2">
    <source>
        <dbReference type="Proteomes" id="UP001500552"/>
    </source>
</evidence>
<dbReference type="RefSeq" id="WP_345161163.1">
    <property type="nucleotide sequence ID" value="NZ_BAABHC010000029.1"/>
</dbReference>
<dbReference type="Proteomes" id="UP001500552">
    <property type="component" value="Unassembled WGS sequence"/>
</dbReference>
<dbReference type="InterPro" id="IPR016888">
    <property type="entry name" value="UCP028498"/>
</dbReference>
<proteinExistence type="predicted"/>
<accession>A0ABP8M0N4</accession>
<protein>
    <recommendedName>
        <fullName evidence="3">DUF2255 family protein</fullName>
    </recommendedName>
</protein>
<sequence length="124" mass="14177">MAPTDHNLIHYINTHNLIGIKAGKERDTFLNIWMVTCEDRIFARSWGLAERSWYNTFRKDEAGELKCGDQVYKIKGVVPADLERMNAKINQAYLAKYDAGANAFYAHGITKPEHTAKTMEFIPV</sequence>
<keyword evidence="2" id="KW-1185">Reference proteome</keyword>
<dbReference type="Pfam" id="PF10012">
    <property type="entry name" value="DUF2255"/>
    <property type="match status" value="1"/>
</dbReference>
<evidence type="ECO:0008006" key="3">
    <source>
        <dbReference type="Google" id="ProtNLM"/>
    </source>
</evidence>
<name>A0ABP8M0N4_9BACT</name>
<organism evidence="1 2">
    <name type="scientific">Pontibacter saemangeumensis</name>
    <dbReference type="NCBI Taxonomy" id="1084525"/>
    <lineage>
        <taxon>Bacteria</taxon>
        <taxon>Pseudomonadati</taxon>
        <taxon>Bacteroidota</taxon>
        <taxon>Cytophagia</taxon>
        <taxon>Cytophagales</taxon>
        <taxon>Hymenobacteraceae</taxon>
        <taxon>Pontibacter</taxon>
    </lineage>
</organism>
<comment type="caution">
    <text evidence="1">The sequence shown here is derived from an EMBL/GenBank/DDBJ whole genome shotgun (WGS) entry which is preliminary data.</text>
</comment>